<dbReference type="CDD" id="cd07062">
    <property type="entry name" value="Peptidase_S66_mccF_like"/>
    <property type="match status" value="1"/>
</dbReference>
<evidence type="ECO:0000259" key="3">
    <source>
        <dbReference type="Pfam" id="PF02016"/>
    </source>
</evidence>
<dbReference type="InterPro" id="IPR003507">
    <property type="entry name" value="S66_fam"/>
</dbReference>
<dbReference type="Gene3D" id="3.50.30.60">
    <property type="entry name" value="LD-carboxypeptidase A C-terminal domain-like"/>
    <property type="match status" value="1"/>
</dbReference>
<dbReference type="InterPro" id="IPR040449">
    <property type="entry name" value="Peptidase_S66_N"/>
</dbReference>
<name>A0ABV7KPP6_PLAOK</name>
<dbReference type="GO" id="GO:0016787">
    <property type="term" value="F:hydrolase activity"/>
    <property type="evidence" value="ECO:0007669"/>
    <property type="project" value="UniProtKB-KW"/>
</dbReference>
<dbReference type="PIRSF" id="PIRSF028757">
    <property type="entry name" value="LD-carboxypeptidase"/>
    <property type="match status" value="1"/>
</dbReference>
<gene>
    <name evidence="5" type="ORF">ACFOEJ_10350</name>
</gene>
<comment type="similarity">
    <text evidence="1">Belongs to the peptidase S66 family.</text>
</comment>
<keyword evidence="2 5" id="KW-0378">Hydrolase</keyword>
<sequence>MIQYPSTDIRTLAITAPSSGVDKELHPLLEQTISRQQENGFEVKIGKTAWTQENAKSAPAKERAHELMEMLNDSTVDAIIPPWGGELLIEILEYLDFSNISPKWILGYSDTSLLLLTITLNTGIATAHGTNIIDLRGPEKDETTAKWIDVLTTEKGGEVIQESSAFHQKSWDHQNPSPMVFHLTEETEWKTVSGKPLKFEGRLLGGCIDVIHHLAGTPYGDVKSFREKHIPGESVVWYLENCEMSVADLKRSLTQMKYAGWFDNCAGILFGRSAANHPTEGYTAEKMYMDFEAESGIPLIYDVDCGHMPPQITFVNGALAEVEVKEGKGRVTQKFI</sequence>
<dbReference type="RefSeq" id="WP_117312340.1">
    <property type="nucleotide sequence ID" value="NZ_JBHRUJ010000016.1"/>
</dbReference>
<feature type="domain" description="LD-carboxypeptidase N-terminal" evidence="3">
    <location>
        <begin position="13"/>
        <end position="129"/>
    </location>
</feature>
<dbReference type="PANTHER" id="PTHR30237:SF5">
    <property type="entry name" value="CARBOXYPEPTIDASE VC_A0337-RELATED"/>
    <property type="match status" value="1"/>
</dbReference>
<proteinExistence type="inferred from homology"/>
<keyword evidence="6" id="KW-1185">Reference proteome</keyword>
<dbReference type="Proteomes" id="UP001595625">
    <property type="component" value="Unassembled WGS sequence"/>
</dbReference>
<protein>
    <submittedName>
        <fullName evidence="5">S66 peptidase family protein</fullName>
        <ecNumber evidence="5">3.4.-.-</ecNumber>
    </submittedName>
</protein>
<dbReference type="EMBL" id="JBHRUJ010000016">
    <property type="protein sequence ID" value="MFC3211473.1"/>
    <property type="molecule type" value="Genomic_DNA"/>
</dbReference>
<evidence type="ECO:0000259" key="4">
    <source>
        <dbReference type="Pfam" id="PF17676"/>
    </source>
</evidence>
<dbReference type="InterPro" id="IPR029062">
    <property type="entry name" value="Class_I_gatase-like"/>
</dbReference>
<evidence type="ECO:0000256" key="2">
    <source>
        <dbReference type="ARBA" id="ARBA00022801"/>
    </source>
</evidence>
<evidence type="ECO:0000313" key="5">
    <source>
        <dbReference type="EMBL" id="MFC3211473.1"/>
    </source>
</evidence>
<organism evidence="5 6">
    <name type="scientific">Planomicrobium okeanokoites</name>
    <name type="common">Planococcus okeanokoites</name>
    <name type="synonym">Flavobacterium okeanokoites</name>
    <dbReference type="NCBI Taxonomy" id="244"/>
    <lineage>
        <taxon>Bacteria</taxon>
        <taxon>Bacillati</taxon>
        <taxon>Bacillota</taxon>
        <taxon>Bacilli</taxon>
        <taxon>Bacillales</taxon>
        <taxon>Caryophanaceae</taxon>
        <taxon>Planomicrobium</taxon>
    </lineage>
</organism>
<dbReference type="InterPro" id="IPR027461">
    <property type="entry name" value="Carboxypeptidase_A_C_sf"/>
</dbReference>
<reference evidence="6" key="1">
    <citation type="journal article" date="2019" name="Int. J. Syst. Evol. Microbiol.">
        <title>The Global Catalogue of Microorganisms (GCM) 10K type strain sequencing project: providing services to taxonomists for standard genome sequencing and annotation.</title>
        <authorList>
            <consortium name="The Broad Institute Genomics Platform"/>
            <consortium name="The Broad Institute Genome Sequencing Center for Infectious Disease"/>
            <person name="Wu L."/>
            <person name="Ma J."/>
        </authorList>
    </citation>
    <scope>NUCLEOTIDE SEQUENCE [LARGE SCALE GENOMIC DNA]</scope>
    <source>
        <strain evidence="6">CCM 320</strain>
    </source>
</reference>
<dbReference type="SUPFAM" id="SSF52317">
    <property type="entry name" value="Class I glutamine amidotransferase-like"/>
    <property type="match status" value="1"/>
</dbReference>
<dbReference type="Gene3D" id="3.40.50.10740">
    <property type="entry name" value="Class I glutamine amidotransferase-like"/>
    <property type="match status" value="1"/>
</dbReference>
<evidence type="ECO:0000256" key="1">
    <source>
        <dbReference type="ARBA" id="ARBA00010233"/>
    </source>
</evidence>
<accession>A0ABV7KPP6</accession>
<comment type="caution">
    <text evidence="5">The sequence shown here is derived from an EMBL/GenBank/DDBJ whole genome shotgun (WGS) entry which is preliminary data.</text>
</comment>
<dbReference type="Pfam" id="PF17676">
    <property type="entry name" value="Peptidase_S66C"/>
    <property type="match status" value="1"/>
</dbReference>
<feature type="domain" description="LD-carboxypeptidase C-terminal" evidence="4">
    <location>
        <begin position="200"/>
        <end position="322"/>
    </location>
</feature>
<dbReference type="PANTHER" id="PTHR30237">
    <property type="entry name" value="MURAMOYLTETRAPEPTIDE CARBOXYPEPTIDASE"/>
    <property type="match status" value="1"/>
</dbReference>
<dbReference type="Pfam" id="PF02016">
    <property type="entry name" value="Peptidase_S66"/>
    <property type="match status" value="1"/>
</dbReference>
<dbReference type="SUPFAM" id="SSF141986">
    <property type="entry name" value="LD-carboxypeptidase A C-terminal domain-like"/>
    <property type="match status" value="1"/>
</dbReference>
<evidence type="ECO:0000313" key="6">
    <source>
        <dbReference type="Proteomes" id="UP001595625"/>
    </source>
</evidence>
<dbReference type="InterPro" id="IPR040921">
    <property type="entry name" value="Peptidase_S66C"/>
</dbReference>
<dbReference type="InterPro" id="IPR027478">
    <property type="entry name" value="LdcA_N"/>
</dbReference>
<dbReference type="EC" id="3.4.-.-" evidence="5"/>